<comment type="caution">
    <text evidence="7">The sequence shown here is derived from an EMBL/GenBank/DDBJ whole genome shotgun (WGS) entry which is preliminary data.</text>
</comment>
<feature type="compositionally biased region" description="Acidic residues" evidence="5">
    <location>
        <begin position="43"/>
        <end position="60"/>
    </location>
</feature>
<evidence type="ECO:0000259" key="6">
    <source>
        <dbReference type="Pfam" id="PF13870"/>
    </source>
</evidence>
<dbReference type="GO" id="GO:0060271">
    <property type="term" value="P:cilium assembly"/>
    <property type="evidence" value="ECO:0007669"/>
    <property type="project" value="TreeGrafter"/>
</dbReference>
<evidence type="ECO:0000256" key="5">
    <source>
        <dbReference type="SAM" id="MobiDB-lite"/>
    </source>
</evidence>
<dbReference type="EMBL" id="JAWNGG020000213">
    <property type="protein sequence ID" value="KAK9296454.1"/>
    <property type="molecule type" value="Genomic_DNA"/>
</dbReference>
<keyword evidence="2 4" id="KW-0175">Coiled coil</keyword>
<evidence type="ECO:0000256" key="3">
    <source>
        <dbReference type="ARBA" id="ARBA00023273"/>
    </source>
</evidence>
<dbReference type="AlphaFoldDB" id="A0AAW0ZFP9"/>
<dbReference type="Pfam" id="PF13870">
    <property type="entry name" value="CCDC113_CCDC96_CC"/>
    <property type="match status" value="1"/>
</dbReference>
<sequence length="435" mass="51216">MTLPPQKGKPIFDIVLEHDDDEIPKYKFDVSHALDDIDEMNDFGFEGEEEDDRVEGEESERDEKSAWDVISGLLKDDRYEEKEADEGEEMSPSTTVSTVEKEIEREPPSPEVIEHVPVEISPEVLDERESLIDKLKELLAEKSDLSRKNRLYELWITRNMKKTQQRMTPADHTKTREQMEEEYKEVLREYKIQVDEILTRQDELTYELQSYTARVNALNQEDNRIFKEFLDRQKEISVGLIFSKTGRKLTEKMMDNSTRRQATRRMILAEDRRNYVLLQHRLDHLNVQLKIAETLGEGMTAMDYEALHIANLGYKDRLDERDRELEKLRNKIAKTVNGVAQYKEKEVCIVDDIEFEQINLDHYRGLNTEIRERVNIAHVALNEVRETLNEKNIAAGLLVSQQALMQMQKMITMKEELTNKIKMIEQEIELYKSMK</sequence>
<dbReference type="GO" id="GO:0005930">
    <property type="term" value="C:axoneme"/>
    <property type="evidence" value="ECO:0007669"/>
    <property type="project" value="TreeGrafter"/>
</dbReference>
<protein>
    <recommendedName>
        <fullName evidence="6">CCDC113/CCDC96 coiled-coil domain-containing protein</fullName>
    </recommendedName>
</protein>
<evidence type="ECO:0000256" key="4">
    <source>
        <dbReference type="SAM" id="Coils"/>
    </source>
</evidence>
<feature type="coiled-coil region" evidence="4">
    <location>
        <begin position="407"/>
        <end position="434"/>
    </location>
</feature>
<feature type="coiled-coil region" evidence="4">
    <location>
        <begin position="176"/>
        <end position="221"/>
    </location>
</feature>
<evidence type="ECO:0000256" key="1">
    <source>
        <dbReference type="ARBA" id="ARBA00004138"/>
    </source>
</evidence>
<dbReference type="InterPro" id="IPR051885">
    <property type="entry name" value="CC_CF"/>
</dbReference>
<keyword evidence="3" id="KW-0966">Cell projection</keyword>
<dbReference type="InterPro" id="IPR025254">
    <property type="entry name" value="CCDC113/CCDC96_CC"/>
</dbReference>
<feature type="domain" description="CCDC113/CCDC96 coiled-coil" evidence="6">
    <location>
        <begin position="265"/>
        <end position="429"/>
    </location>
</feature>
<reference evidence="7 8" key="1">
    <citation type="submission" date="2024-05" db="EMBL/GenBank/DDBJ databases">
        <title>The nuclear and mitochondrial genome assemblies of Tetragonisca angustula (Apidae: Meliponini), a tiny yet remarkable pollinator in the Neotropics.</title>
        <authorList>
            <person name="Ferrari R."/>
            <person name="Ricardo P.C."/>
            <person name="Dias F.C."/>
            <person name="Araujo N.S."/>
            <person name="Soares D.O."/>
            <person name="Zhou Q.-S."/>
            <person name="Zhu C.-D."/>
            <person name="Coutinho L."/>
            <person name="Airas M.C."/>
            <person name="Batista T.M."/>
        </authorList>
    </citation>
    <scope>NUCLEOTIDE SEQUENCE [LARGE SCALE GENOMIC DNA]</scope>
    <source>
        <strain evidence="7">ASF017062</strain>
        <tissue evidence="7">Abdomen</tissue>
    </source>
</reference>
<feature type="region of interest" description="Disordered" evidence="5">
    <location>
        <begin position="43"/>
        <end position="109"/>
    </location>
</feature>
<dbReference type="GO" id="GO:0036064">
    <property type="term" value="C:ciliary basal body"/>
    <property type="evidence" value="ECO:0007669"/>
    <property type="project" value="TreeGrafter"/>
</dbReference>
<evidence type="ECO:0000313" key="8">
    <source>
        <dbReference type="Proteomes" id="UP001432146"/>
    </source>
</evidence>
<accession>A0AAW0ZFP9</accession>
<gene>
    <name evidence="7" type="ORF">QLX08_009552</name>
</gene>
<organism evidence="7 8">
    <name type="scientific">Tetragonisca angustula</name>
    <dbReference type="NCBI Taxonomy" id="166442"/>
    <lineage>
        <taxon>Eukaryota</taxon>
        <taxon>Metazoa</taxon>
        <taxon>Ecdysozoa</taxon>
        <taxon>Arthropoda</taxon>
        <taxon>Hexapoda</taxon>
        <taxon>Insecta</taxon>
        <taxon>Pterygota</taxon>
        <taxon>Neoptera</taxon>
        <taxon>Endopterygota</taxon>
        <taxon>Hymenoptera</taxon>
        <taxon>Apocrita</taxon>
        <taxon>Aculeata</taxon>
        <taxon>Apoidea</taxon>
        <taxon>Anthophila</taxon>
        <taxon>Apidae</taxon>
        <taxon>Tetragonisca</taxon>
    </lineage>
</organism>
<dbReference type="PANTHER" id="PTHR15654:SF1">
    <property type="entry name" value="COILED-COIL DOMAIN-CONTAINING PROTEIN 96"/>
    <property type="match status" value="1"/>
</dbReference>
<dbReference type="Proteomes" id="UP001432146">
    <property type="component" value="Unassembled WGS sequence"/>
</dbReference>
<name>A0AAW0ZFP9_9HYME</name>
<evidence type="ECO:0000313" key="7">
    <source>
        <dbReference type="EMBL" id="KAK9296454.1"/>
    </source>
</evidence>
<feature type="coiled-coil region" evidence="4">
    <location>
        <begin position="311"/>
        <end position="345"/>
    </location>
</feature>
<keyword evidence="8" id="KW-1185">Reference proteome</keyword>
<feature type="compositionally biased region" description="Basic and acidic residues" evidence="5">
    <location>
        <begin position="99"/>
        <end position="109"/>
    </location>
</feature>
<comment type="subcellular location">
    <subcellularLocation>
        <location evidence="1">Cell projection</location>
        <location evidence="1">Cilium</location>
    </subcellularLocation>
</comment>
<evidence type="ECO:0000256" key="2">
    <source>
        <dbReference type="ARBA" id="ARBA00023054"/>
    </source>
</evidence>
<proteinExistence type="predicted"/>
<dbReference type="PANTHER" id="PTHR15654">
    <property type="entry name" value="COILED-COIL DOMAIN-CONTAINING PROTEIN 113-RELATED"/>
    <property type="match status" value="1"/>
</dbReference>